<keyword evidence="8" id="KW-0808">Transferase</keyword>
<evidence type="ECO:0000256" key="17">
    <source>
        <dbReference type="ARBA" id="ARBA00023140"/>
    </source>
</evidence>
<keyword evidence="12" id="KW-0833">Ubl conjugation pathway</keyword>
<dbReference type="InterPro" id="IPR017907">
    <property type="entry name" value="Znf_RING_CS"/>
</dbReference>
<dbReference type="Pfam" id="PF04757">
    <property type="entry name" value="Pex2_Pex12"/>
    <property type="match status" value="1"/>
</dbReference>
<name>A0A7D9I704_PARCT</name>
<keyword evidence="20" id="KW-1185">Reference proteome</keyword>
<evidence type="ECO:0000256" key="16">
    <source>
        <dbReference type="ARBA" id="ARBA00023136"/>
    </source>
</evidence>
<dbReference type="PANTHER" id="PTHR23350">
    <property type="entry name" value="PEROXISOME ASSEMBLY PROTEIN 10"/>
    <property type="match status" value="1"/>
</dbReference>
<protein>
    <recommendedName>
        <fullName evidence="5">RING-type E3 ubiquitin transferase</fullName>
        <ecNumber evidence="5">2.3.2.27</ecNumber>
    </recommendedName>
</protein>
<keyword evidence="14" id="KW-0653">Protein transport</keyword>
<dbReference type="AlphaFoldDB" id="A0A7D9I704"/>
<keyword evidence="17" id="KW-0576">Peroxisome</keyword>
<keyword evidence="16" id="KW-0472">Membrane</keyword>
<dbReference type="InterPro" id="IPR006845">
    <property type="entry name" value="Pex_N"/>
</dbReference>
<comment type="similarity">
    <text evidence="4">Belongs to the pex2/pex10/pex12 family.</text>
</comment>
<comment type="subcellular location">
    <subcellularLocation>
        <location evidence="2">Peroxisome membrane</location>
        <topology evidence="2">Multi-pass membrane protein</topology>
    </subcellularLocation>
</comment>
<organism evidence="19 20">
    <name type="scientific">Paramuricea clavata</name>
    <name type="common">Red gorgonian</name>
    <name type="synonym">Violescent sea-whip</name>
    <dbReference type="NCBI Taxonomy" id="317549"/>
    <lineage>
        <taxon>Eukaryota</taxon>
        <taxon>Metazoa</taxon>
        <taxon>Cnidaria</taxon>
        <taxon>Anthozoa</taxon>
        <taxon>Octocorallia</taxon>
        <taxon>Malacalcyonacea</taxon>
        <taxon>Plexauridae</taxon>
        <taxon>Paramuricea</taxon>
    </lineage>
</organism>
<comment type="catalytic activity">
    <reaction evidence="1">
        <text>S-ubiquitinyl-[E2 ubiquitin-conjugating enzyme]-L-cysteine + [acceptor protein]-L-lysine = [E2 ubiquitin-conjugating enzyme]-L-cysteine + N(6)-ubiquitinyl-[acceptor protein]-L-lysine.</text>
        <dbReference type="EC" id="2.3.2.27"/>
    </reaction>
</comment>
<comment type="caution">
    <text evidence="19">The sequence shown here is derived from an EMBL/GenBank/DDBJ whole genome shotgun (WGS) entry which is preliminary data.</text>
</comment>
<dbReference type="GO" id="GO:0005778">
    <property type="term" value="C:peroxisomal membrane"/>
    <property type="evidence" value="ECO:0007669"/>
    <property type="project" value="UniProtKB-SubCell"/>
</dbReference>
<dbReference type="PROSITE" id="PS00518">
    <property type="entry name" value="ZF_RING_1"/>
    <property type="match status" value="1"/>
</dbReference>
<dbReference type="GO" id="GO:0061630">
    <property type="term" value="F:ubiquitin protein ligase activity"/>
    <property type="evidence" value="ECO:0007669"/>
    <property type="project" value="UniProtKB-EC"/>
</dbReference>
<evidence type="ECO:0000256" key="5">
    <source>
        <dbReference type="ARBA" id="ARBA00012483"/>
    </source>
</evidence>
<keyword evidence="11" id="KW-0863">Zinc-finger</keyword>
<evidence type="ECO:0000256" key="12">
    <source>
        <dbReference type="ARBA" id="ARBA00022786"/>
    </source>
</evidence>
<evidence type="ECO:0000313" key="20">
    <source>
        <dbReference type="Proteomes" id="UP001152795"/>
    </source>
</evidence>
<evidence type="ECO:0000256" key="2">
    <source>
        <dbReference type="ARBA" id="ARBA00004585"/>
    </source>
</evidence>
<dbReference type="GO" id="GO:0016558">
    <property type="term" value="P:protein import into peroxisome matrix"/>
    <property type="evidence" value="ECO:0007669"/>
    <property type="project" value="InterPro"/>
</dbReference>
<keyword evidence="13" id="KW-0862">Zinc</keyword>
<dbReference type="InterPro" id="IPR013083">
    <property type="entry name" value="Znf_RING/FYVE/PHD"/>
</dbReference>
<evidence type="ECO:0000256" key="7">
    <source>
        <dbReference type="ARBA" id="ARBA00022593"/>
    </source>
</evidence>
<dbReference type="Pfam" id="PF13639">
    <property type="entry name" value="zf-RING_2"/>
    <property type="match status" value="1"/>
</dbReference>
<dbReference type="Gene3D" id="3.30.40.10">
    <property type="entry name" value="Zinc/RING finger domain, C3HC4 (zinc finger)"/>
    <property type="match status" value="1"/>
</dbReference>
<comment type="pathway">
    <text evidence="3">Protein modification; protein ubiquitination.</text>
</comment>
<dbReference type="InterPro" id="IPR001841">
    <property type="entry name" value="Znf_RING"/>
</dbReference>
<dbReference type="PANTHER" id="PTHR23350:SF0">
    <property type="entry name" value="PEROXISOME BIOGENESIS FACTOR 10"/>
    <property type="match status" value="1"/>
</dbReference>
<proteinExistence type="inferred from homology"/>
<dbReference type="Proteomes" id="UP001152795">
    <property type="component" value="Unassembled WGS sequence"/>
</dbReference>
<evidence type="ECO:0000256" key="9">
    <source>
        <dbReference type="ARBA" id="ARBA00022692"/>
    </source>
</evidence>
<dbReference type="GO" id="GO:0008270">
    <property type="term" value="F:zinc ion binding"/>
    <property type="evidence" value="ECO:0007669"/>
    <property type="project" value="UniProtKB-KW"/>
</dbReference>
<evidence type="ECO:0000256" key="8">
    <source>
        <dbReference type="ARBA" id="ARBA00022679"/>
    </source>
</evidence>
<evidence type="ECO:0000256" key="1">
    <source>
        <dbReference type="ARBA" id="ARBA00000900"/>
    </source>
</evidence>
<keyword evidence="7" id="KW-0962">Peroxisome biogenesis</keyword>
<feature type="domain" description="RING-type" evidence="18">
    <location>
        <begin position="241"/>
        <end position="279"/>
    </location>
</feature>
<evidence type="ECO:0000259" key="18">
    <source>
        <dbReference type="PROSITE" id="PS50089"/>
    </source>
</evidence>
<keyword evidence="9" id="KW-0812">Transmembrane</keyword>
<evidence type="ECO:0000256" key="11">
    <source>
        <dbReference type="ARBA" id="ARBA00022771"/>
    </source>
</evidence>
<evidence type="ECO:0000256" key="15">
    <source>
        <dbReference type="ARBA" id="ARBA00022989"/>
    </source>
</evidence>
<dbReference type="SMART" id="SM00184">
    <property type="entry name" value="RING"/>
    <property type="match status" value="1"/>
</dbReference>
<keyword evidence="6" id="KW-0813">Transport</keyword>
<evidence type="ECO:0000256" key="10">
    <source>
        <dbReference type="ARBA" id="ARBA00022723"/>
    </source>
</evidence>
<dbReference type="CDD" id="cd16527">
    <property type="entry name" value="RING-HC_PEX10"/>
    <property type="match status" value="1"/>
</dbReference>
<evidence type="ECO:0000313" key="19">
    <source>
        <dbReference type="EMBL" id="CAB3999083.1"/>
    </source>
</evidence>
<sequence length="296" mass="34681">MPFKAGHSEIIEASQKDDEYKSFFRNSMGEFFRDVTETQSWIKWKEEIGLFADIIYFGITTLSGYQTLGEEYCSLVQVDNTGQNIPTKWQRTFMILTQVVIPYVSKKFVRRLEQTLQCSTLDSQSKIKNTILVFMPLLKQFINVVHRLHLMAFYFSSVHYDIAKRMSGIQYVLARGVVRNEYYNPTYRVLGWVTLLHLTVSMVQLVQQSIQVFPKIKDIVHSTREQDLNSSKHSAITEFKCTLCLEKLHDMTATACGHLFCWYCINEWCRNKAECPLCREDLQTQQLVYLHHFHPT</sequence>
<evidence type="ECO:0000256" key="3">
    <source>
        <dbReference type="ARBA" id="ARBA00004906"/>
    </source>
</evidence>
<dbReference type="EC" id="2.3.2.27" evidence="5"/>
<gene>
    <name evidence="19" type="ORF">PACLA_8A031376</name>
</gene>
<reference evidence="19" key="1">
    <citation type="submission" date="2020-04" db="EMBL/GenBank/DDBJ databases">
        <authorList>
            <person name="Alioto T."/>
            <person name="Alioto T."/>
            <person name="Gomez Garrido J."/>
        </authorList>
    </citation>
    <scope>NUCLEOTIDE SEQUENCE</scope>
    <source>
        <strain evidence="19">A484AB</strain>
    </source>
</reference>
<evidence type="ECO:0000256" key="13">
    <source>
        <dbReference type="ARBA" id="ARBA00022833"/>
    </source>
</evidence>
<evidence type="ECO:0000256" key="4">
    <source>
        <dbReference type="ARBA" id="ARBA00008704"/>
    </source>
</evidence>
<dbReference type="InterPro" id="IPR025654">
    <property type="entry name" value="PEX2/10"/>
</dbReference>
<dbReference type="EMBL" id="CACRXK020003512">
    <property type="protein sequence ID" value="CAB3999083.1"/>
    <property type="molecule type" value="Genomic_DNA"/>
</dbReference>
<dbReference type="OrthoDB" id="6270329at2759"/>
<evidence type="ECO:0000256" key="6">
    <source>
        <dbReference type="ARBA" id="ARBA00022448"/>
    </source>
</evidence>
<keyword evidence="10" id="KW-0479">Metal-binding</keyword>
<keyword evidence="15" id="KW-1133">Transmembrane helix</keyword>
<dbReference type="SUPFAM" id="SSF57850">
    <property type="entry name" value="RING/U-box"/>
    <property type="match status" value="1"/>
</dbReference>
<dbReference type="PROSITE" id="PS50089">
    <property type="entry name" value="ZF_RING_2"/>
    <property type="match status" value="1"/>
</dbReference>
<accession>A0A7D9I704</accession>
<evidence type="ECO:0000256" key="14">
    <source>
        <dbReference type="ARBA" id="ARBA00022927"/>
    </source>
</evidence>